<dbReference type="EMBL" id="PDTI01000037">
    <property type="protein sequence ID" value="PIE62585.1"/>
    <property type="molecule type" value="Genomic_DNA"/>
</dbReference>
<reference evidence="3 4" key="1">
    <citation type="submission" date="2017-10" db="EMBL/GenBank/DDBJ databases">
        <title>Novel microbial diversity and functional potential in the marine mammal oral microbiome.</title>
        <authorList>
            <person name="Dudek N.K."/>
            <person name="Sun C.L."/>
            <person name="Burstein D."/>
            <person name="Kantor R.S."/>
            <person name="Aliaga Goltsman D.S."/>
            <person name="Bik E.M."/>
            <person name="Thomas B.C."/>
            <person name="Banfield J.F."/>
            <person name="Relman D.A."/>
        </authorList>
    </citation>
    <scope>NUCLEOTIDE SEQUENCE [LARGE SCALE GENOMIC DNA]</scope>
    <source>
        <strain evidence="3">DOLJORAL78_47_202</strain>
    </source>
</reference>
<dbReference type="GO" id="GO:0045333">
    <property type="term" value="P:cellular respiration"/>
    <property type="evidence" value="ECO:0007669"/>
    <property type="project" value="UniProtKB-ARBA"/>
</dbReference>
<keyword evidence="1" id="KW-0560">Oxidoreductase</keyword>
<dbReference type="GO" id="GO:0030976">
    <property type="term" value="F:thiamine pyrophosphate binding"/>
    <property type="evidence" value="ECO:0007669"/>
    <property type="project" value="InterPro"/>
</dbReference>
<dbReference type="Proteomes" id="UP000231203">
    <property type="component" value="Unassembled WGS sequence"/>
</dbReference>
<evidence type="ECO:0000256" key="1">
    <source>
        <dbReference type="ARBA" id="ARBA00023002"/>
    </source>
</evidence>
<dbReference type="SUPFAM" id="SSF52518">
    <property type="entry name" value="Thiamin diphosphate-binding fold (THDP-binding)"/>
    <property type="match status" value="1"/>
</dbReference>
<dbReference type="AlphaFoldDB" id="A0A2G6MRD2"/>
<evidence type="ECO:0000313" key="4">
    <source>
        <dbReference type="Proteomes" id="UP000231203"/>
    </source>
</evidence>
<dbReference type="InterPro" id="IPR011766">
    <property type="entry name" value="TPP_enzyme_TPP-bd"/>
</dbReference>
<accession>A0A2G6MRD2</accession>
<name>A0A2G6MRD2_9BACT</name>
<sequence>MSEFDIKKYIRANNFPQMWCPGCGHGIIMGALLRAIGDLGLENDEVAIVSGIGCSSRIAGYLDFNTAHTMHGRALPTATGVKLGNPNLKVIVPFGDGDSTAIGGNHFIHSCRRNIDITAIIMNNRIYGMTGGQYSPMSGKGVKASTAPYGVPDPAFDLVELAKAAGASFVARSTVYHAREAQGFIKKAIAHKGFSVVEIATTCPIQFGRKNKSGDAPQMVEWFKDNTVKMGSKKLEENPGLIQRGIFLDEERPEYCEAYQELVIDKVMKKG</sequence>
<dbReference type="Gene3D" id="3.40.50.970">
    <property type="match status" value="1"/>
</dbReference>
<dbReference type="GO" id="GO:0044281">
    <property type="term" value="P:small molecule metabolic process"/>
    <property type="evidence" value="ECO:0007669"/>
    <property type="project" value="UniProtKB-ARBA"/>
</dbReference>
<dbReference type="PANTHER" id="PTHR48084:SF1">
    <property type="entry name" value="2-OXOGLUTARATE SYNTHASE SUBUNIT KORB"/>
    <property type="match status" value="1"/>
</dbReference>
<comment type="caution">
    <text evidence="3">The sequence shown here is derived from an EMBL/GenBank/DDBJ whole genome shotgun (WGS) entry which is preliminary data.</text>
</comment>
<dbReference type="InterPro" id="IPR029061">
    <property type="entry name" value="THDP-binding"/>
</dbReference>
<feature type="domain" description="Thiamine pyrophosphate enzyme TPP-binding" evidence="2">
    <location>
        <begin position="52"/>
        <end position="199"/>
    </location>
</feature>
<dbReference type="GO" id="GO:0016625">
    <property type="term" value="F:oxidoreductase activity, acting on the aldehyde or oxo group of donors, iron-sulfur protein as acceptor"/>
    <property type="evidence" value="ECO:0007669"/>
    <property type="project" value="UniProtKB-ARBA"/>
</dbReference>
<evidence type="ECO:0000259" key="2">
    <source>
        <dbReference type="Pfam" id="PF02775"/>
    </source>
</evidence>
<dbReference type="CDD" id="cd03375">
    <property type="entry name" value="TPP_OGFOR"/>
    <property type="match status" value="1"/>
</dbReference>
<dbReference type="InterPro" id="IPR051457">
    <property type="entry name" value="2-oxoacid:Fd_oxidoreductase"/>
</dbReference>
<dbReference type="PANTHER" id="PTHR48084">
    <property type="entry name" value="2-OXOGLUTARATE OXIDOREDUCTASE SUBUNIT KORB-RELATED"/>
    <property type="match status" value="1"/>
</dbReference>
<proteinExistence type="predicted"/>
<dbReference type="Pfam" id="PF02775">
    <property type="entry name" value="TPP_enzyme_C"/>
    <property type="match status" value="1"/>
</dbReference>
<organism evidence="3 4">
    <name type="scientific">Desulfobacter postgatei</name>
    <dbReference type="NCBI Taxonomy" id="2293"/>
    <lineage>
        <taxon>Bacteria</taxon>
        <taxon>Pseudomonadati</taxon>
        <taxon>Thermodesulfobacteriota</taxon>
        <taxon>Desulfobacteria</taxon>
        <taxon>Desulfobacterales</taxon>
        <taxon>Desulfobacteraceae</taxon>
        <taxon>Desulfobacter</taxon>
    </lineage>
</organism>
<protein>
    <submittedName>
        <fullName evidence="3">2-oxoacid:ferredoxin oxidoreductase subunit beta</fullName>
    </submittedName>
</protein>
<gene>
    <name evidence="3" type="ORF">CSA25_04355</name>
</gene>
<evidence type="ECO:0000313" key="3">
    <source>
        <dbReference type="EMBL" id="PIE62585.1"/>
    </source>
</evidence>